<dbReference type="InterPro" id="IPR026847">
    <property type="entry name" value="VPS13"/>
</dbReference>
<evidence type="ECO:0000256" key="3">
    <source>
        <dbReference type="ARBA" id="ARBA00023055"/>
    </source>
</evidence>
<keyword evidence="3" id="KW-0445">Lipid transport</keyword>
<keyword evidence="2" id="KW-0813">Transport</keyword>
<feature type="domain" description="Chorein N-terminal" evidence="5">
    <location>
        <begin position="1"/>
        <end position="453"/>
    </location>
</feature>
<gene>
    <name evidence="8" type="ORF">P3X46_022323</name>
</gene>
<dbReference type="InterPro" id="IPR056748">
    <property type="entry name" value="VPS13-like_C"/>
</dbReference>
<keyword evidence="9" id="KW-1185">Reference proteome</keyword>
<sequence length="3548" mass="398045">MFEGLVHRVLVGYLGSYVKNIQKDHLKLSLWNEEVFLENVELIPEAFDYLQLPFALKQGRIGKLSIKISWKKLGWDQPIIIALEDVFICASQRDDHEWSVEAAERREFAGKKAKLAAAELAKLSRRVCDNQAGKSFISYITAKVLDSIQLSIRNFHIQYNEIQLDSSQVLFGLKFSSLTIKQNLVGSLGGKVVRGQVNKTVDVEALEIYCTTSKGAVDSTSLDNTANFGYERSDGNTVDHLLQPFDVTVSLVVNRAGRIDSDLAQYSIKAEITGLAISLNEVQLQQILILSDYITISRLREKYGRYRPWGHSLARKHSGWQVLWWHYAQESILSDVRRKLKKTSWRYLGQRLNSRRKYVNLYKIKLDFLQREQSIDEYILGELELMEKESDIDDILSYRAAAEHELQEVMSSSSSSNMGVNGANISVEKSRNDEQMSGRSRGWLNWLSRGMLGAGGTDDSSQFSGVVSDEVVKDIYEATEFHPSVLSGGDVNASGKMFTCAMKLSVGQIAATLHSKYSSERIADFFFRDAVIECKLWEELAAVICFIKSGKMVYPFNEMVILQIGRSLTEQEDRPTSCTVQVDVLPKQEVELSVKVMLQPLEVNCDVEFCLKLLEFFTALQCFEFQSKRVLWSLNGFKDAKTRLLSKAEYALSSHKKLSWEISILNIIINVPGRTAISEQCNLVLEMGSLLYASKYDVGSVTSTTQEQSNILKQFSSSTFTINFLRDFLVQDLYNYFAVELENFELKLVMPQHAQTVTILEQFCAVITFASCIISDESILKKLEVSIIVPSLIAEFSPPIYESIMALVVHLHMLHSTTRSLIPKNPFAVNAMSNQPWASIFGFSINAKLESLGFRVDLANDRESSSKLVLLLKELDIWYSHTEFDECFICTKALKVTTSPLRNENDGCTLFSSGNHFASGAAKHQDLHVGNSNQDGNPSDDNGLIEAFFLMHYEAHRSVDFVSHKFAIGLNDADLHCYPHIFGLLIGFYERLSTYGVSYAYEKSCSSGMDGKNTNKRPDFQFRRFGYSNFSEGGSSDHASISLDCYPFITISNSGSLGSLESSLHHSIPDWKKYFKLKDRKLRSPKCNMKKESRTFHASPVIHTSGMDTFPAPGSLCETNIFNFDINLCGVRVHFHDSSCVVGTVTIPNSKSSLLIYDNYMDLLCSIEGLILTSPWWTKNFKDFLWGPSLPNLSSILNLRVRKGHALSVTSQLEVSIGVQHVCCFLPPEYLAILIGYFLLSDWIPNLSEQPVAENRDSVATEKGSLVVYKFEILESTLILPVERDEHQYLKIELHQLYCSLILECSTNDVLKDIPPECKVLAHKVAKANHCLNIFGRDLILSLLLCKDDEYGCLILDEDTGCGNVVLIAPLSADVWVRLPCESESRLDRSFASTCVMSRIANCQLIADDCYTLDGFEALMDVINQFSSIDNESKCFTSDVLHFFQLKRSLKENGAVPTVASVTVFTEARLCTDSLSISLYQSRKDSFLSQPIAKTDMRFICSISLINETPIDLDMTFSSLALYSLRNSVMMAQCTDTCSASALQVCFSKSTKGDNEFQISLPSLAIWLHVSDWSAVIDLYNSFSKTMAETVAMEASSKSSSKDMADLTEYVALTAPHSYLLNKSSTSRVKEHIKRDLVALNVRSQSIGLTIHFPFWAMEAAHGELGTSEVQEERPQNVSSSVTEGKIYKFMILTTHSSSSELSMVGRNAKLKSILETTSGTVEICKDKGITTWPLFQISQISITTDICHNQLDPVNVKLGVQVNHLDVWLSHQVLCFWYGVRFDIPEAGTSQYSFASMDFNIQLRKVSLLISDERWSCGGPLLEILMRNILLHAIMTENDVESSVTSDLEVNYNNIHKVLWEPFIEPWKFQINMIRRHKMSTLLNSSIITDIYLTSTAPLNLNLTESLIECVFRTVEMVKDAWHLMEPSDPCEIQRFSSCQFPETLTGGKYAPYILQNLTSLPLAYHVFQGLVNVEEINFSEFGDGKAVEPGASVPIYLNESPEEQLFRFRPIKSSDRLSEKQSNGVVHHFMSIQLDGMHMPSAPISMDLVGLTCFEVDFSKASNKIEIEKFGDVSRYNINIGENVRSSTNNGFHVPVVFDVSVQRYSKLIRLYSTVILSNATSMTLELRFDIPFGLSPKILDPIYPGQEVPLPLHLAEAGRLRWRPLGNSYLWSEVHDLSNILSQEIKIGFLRSFVCYPSHPSSDPFRCCISVQNFCMPSSSKPKKGSSSNVNNTTNQSVQSCTYGWKQSKKQCIHQITLSTPLIVNSYLPDAVSLTIESGGVSRTALLSEVETSFHHVDPSHDLSLEFYVQGYRPSPLKFPRTETFSAMAKFSGTKFSLTETMIFNPELSNGPLYINVELIMDAFSGAREIFIFAPFLLYNCTGLPFHITESASEMKGNFYAIPSSYLIEQELLQEKKDGLSLLSSDQDSYATAPLIDGLGNSFMENHFIMAGMNANPHLRKFMYKPAVLRGSSFFRQSDNPDLVGKKSSSNMCSTSKPTPKDSDLVDAERGKVKACMYSPCFISSLGEVMVRIRRCLPEHVEKESNSSWSEPFLLLSPSRSRTVLVPHLSPNAAFIISVTSSALAEPFTGRTQAITFQPRYVISNACRRDLCYKQKGTDRFVHLGIGKHSHLHWTDTMRDLLVSIRFNEPGWQWSGSFLPDHLGDTQLKMRNFISGSLNMIRVEVQNADVSIRDEKIVGSLHGNSGTYLILLSDDDTGFMPYRIDNFTKERLRIYQQRCETFDTIVHPYTSCPYAWDEPCYPHRLTVEVPGERAIGVYALDELREYVPVHLKPTSEKPERTLLLSIHAEGAIKVFSIVDSGYHVLKDPSPSSFQVTSKYKQQEQNFGDYQEKFSLALSCIGISLVNGHPQELLFACAKDITLNLIQSVDQQRLSFQISTLQIDNQLRTTPYPVILSFNQEYRSNAASQRAKDDVAKLKSERVWQISTESYCEPVVYLAIATWRKKDISLVSFEYISLRVADFRLELDQELILNLLAFFKSLSSRFLGKALPISDDVCYSPMYDVGFAHTQTCEYVKTREEQLHGFSFPEFSKSIMSSSSLPSMVPIGAPWQQIYLLARRQKKIYVELFDLAPIKFTLSFSSAPWILRNGVLTSGESIIHRGLMALADVEGARIHLKQLTIAHQMTSWESMQDILLRHYTRQLLHEMYKVFGSAGVIGNPMGFARSLGLGIRDFLSVPARSVLQSPTGLITGMAQGTTSLLSNTVYALSDAATQFSKAAHKGIVAFTFDDLSVGTMEKQQKGVASHSKGVINEVLEGLTGLLQSPIKEAEKHGLPGVLSGIALGVTGLVARPAASILEVTGKTAQSIRSISKLHQSGSQRYRARLPRPLSREHPLRPYSLEEAVGTSVLMEADDGLKLKDEVFVMCKSLKQAGKFIVVTERLMLIVCSPSLVDLEKPEFRGVPIDPEWLVESEIGLDSVIHADTEEGVVHIVGSSSDARLRQNQHQSKKGGGTRTKHWSIPSTRLPLFQTNLELASKKDAEELLLMLLSVIEQGRVRGWGCGHLLHKSNIIWKEEHSYELLGGNQL</sequence>
<protein>
    <recommendedName>
        <fullName evidence="10">C2 domain-containing protein</fullName>
    </recommendedName>
</protein>
<dbReference type="PANTHER" id="PTHR16166">
    <property type="entry name" value="VACUOLAR PROTEIN SORTING-ASSOCIATED PROTEIN VPS13"/>
    <property type="match status" value="1"/>
</dbReference>
<dbReference type="InterPro" id="IPR009543">
    <property type="entry name" value="VPS13_VAB"/>
</dbReference>
<feature type="domain" description="Vacuolar protein sorting-associated protein 13 VPS13 adaptor binding" evidence="6">
    <location>
        <begin position="2519"/>
        <end position="2763"/>
    </location>
</feature>
<dbReference type="PANTHER" id="PTHR16166:SF143">
    <property type="entry name" value="PROTEIN SORTING-ASSOCIATED PROTEIN, PUTATIVE (DUF1162)-RELATED"/>
    <property type="match status" value="1"/>
</dbReference>
<evidence type="ECO:0000259" key="5">
    <source>
        <dbReference type="Pfam" id="PF12624"/>
    </source>
</evidence>
<dbReference type="Proteomes" id="UP001174677">
    <property type="component" value="Chromosome 13"/>
</dbReference>
<evidence type="ECO:0008006" key="10">
    <source>
        <dbReference type="Google" id="ProtNLM"/>
    </source>
</evidence>
<proteinExistence type="inferred from homology"/>
<dbReference type="InterPro" id="IPR026854">
    <property type="entry name" value="VPS13_N"/>
</dbReference>
<comment type="similarity">
    <text evidence="1">Belongs to the VPS13 family.</text>
</comment>
<name>A0ABQ9L7E7_HEVBR</name>
<dbReference type="EMBL" id="JARPOI010000013">
    <property type="protein sequence ID" value="KAJ9162560.1"/>
    <property type="molecule type" value="Genomic_DNA"/>
</dbReference>
<evidence type="ECO:0000313" key="8">
    <source>
        <dbReference type="EMBL" id="KAJ9162560.1"/>
    </source>
</evidence>
<evidence type="ECO:0000256" key="1">
    <source>
        <dbReference type="ARBA" id="ARBA00006545"/>
    </source>
</evidence>
<comment type="caution">
    <text evidence="8">The sequence shown here is derived from an EMBL/GenBank/DDBJ whole genome shotgun (WGS) entry which is preliminary data.</text>
</comment>
<feature type="domain" description="Intermembrane lipid transfer protein VPS13-like C-terminal" evidence="7">
    <location>
        <begin position="3346"/>
        <end position="3411"/>
    </location>
</feature>
<evidence type="ECO:0000256" key="2">
    <source>
        <dbReference type="ARBA" id="ARBA00022448"/>
    </source>
</evidence>
<evidence type="ECO:0000313" key="9">
    <source>
        <dbReference type="Proteomes" id="UP001174677"/>
    </source>
</evidence>
<dbReference type="Pfam" id="PF25036">
    <property type="entry name" value="VPS13_VAB"/>
    <property type="match status" value="2"/>
</dbReference>
<feature type="compositionally biased region" description="Polar residues" evidence="4">
    <location>
        <begin position="2490"/>
        <end position="2501"/>
    </location>
</feature>
<dbReference type="Pfam" id="PF25037">
    <property type="entry name" value="VPS13_C"/>
    <property type="match status" value="1"/>
</dbReference>
<accession>A0ABQ9L7E7</accession>
<evidence type="ECO:0000256" key="4">
    <source>
        <dbReference type="SAM" id="MobiDB-lite"/>
    </source>
</evidence>
<organism evidence="8 9">
    <name type="scientific">Hevea brasiliensis</name>
    <name type="common">Para rubber tree</name>
    <name type="synonym">Siphonia brasiliensis</name>
    <dbReference type="NCBI Taxonomy" id="3981"/>
    <lineage>
        <taxon>Eukaryota</taxon>
        <taxon>Viridiplantae</taxon>
        <taxon>Streptophyta</taxon>
        <taxon>Embryophyta</taxon>
        <taxon>Tracheophyta</taxon>
        <taxon>Spermatophyta</taxon>
        <taxon>Magnoliopsida</taxon>
        <taxon>eudicotyledons</taxon>
        <taxon>Gunneridae</taxon>
        <taxon>Pentapetalae</taxon>
        <taxon>rosids</taxon>
        <taxon>fabids</taxon>
        <taxon>Malpighiales</taxon>
        <taxon>Euphorbiaceae</taxon>
        <taxon>Crotonoideae</taxon>
        <taxon>Micrandreae</taxon>
        <taxon>Hevea</taxon>
    </lineage>
</organism>
<reference evidence="8" key="1">
    <citation type="journal article" date="2023" name="Plant Biotechnol. J.">
        <title>Chromosome-level wild Hevea brasiliensis genome provides new tools for genomic-assisted breeding and valuable loci to elevate rubber yield.</title>
        <authorList>
            <person name="Cheng H."/>
            <person name="Song X."/>
            <person name="Hu Y."/>
            <person name="Wu T."/>
            <person name="Yang Q."/>
            <person name="An Z."/>
            <person name="Feng S."/>
            <person name="Deng Z."/>
            <person name="Wu W."/>
            <person name="Zeng X."/>
            <person name="Tu M."/>
            <person name="Wang X."/>
            <person name="Huang H."/>
        </authorList>
    </citation>
    <scope>NUCLEOTIDE SEQUENCE</scope>
    <source>
        <strain evidence="8">MT/VB/25A 57/8</strain>
    </source>
</reference>
<evidence type="ECO:0000259" key="7">
    <source>
        <dbReference type="Pfam" id="PF25037"/>
    </source>
</evidence>
<evidence type="ECO:0000259" key="6">
    <source>
        <dbReference type="Pfam" id="PF25036"/>
    </source>
</evidence>
<feature type="domain" description="Vacuolar protein sorting-associated protein 13 VPS13 adaptor binding" evidence="6">
    <location>
        <begin position="2081"/>
        <end position="2399"/>
    </location>
</feature>
<dbReference type="Pfam" id="PF12624">
    <property type="entry name" value="VPS13_N"/>
    <property type="match status" value="1"/>
</dbReference>
<feature type="region of interest" description="Disordered" evidence="4">
    <location>
        <begin position="2483"/>
        <end position="2508"/>
    </location>
</feature>